<sequence>MAGYILKYSAGTYQRKISALEGYYSQLVTHLEQLNTLQGQMKDFWDGSASSTEYMNLISDKINEVKDRMDDCKNTNLQYQQVVDDLTNAGSTVDNIVSDVKDASKAATDAAGAAASIAGLIV</sequence>
<evidence type="ECO:0000313" key="1">
    <source>
        <dbReference type="EMBL" id="MCC2191158.1"/>
    </source>
</evidence>
<reference evidence="1 2" key="1">
    <citation type="submission" date="2021-10" db="EMBL/GenBank/DDBJ databases">
        <title>Anaerobic single-cell dispensing facilitates the cultivation of human gut bacteria.</title>
        <authorList>
            <person name="Afrizal A."/>
        </authorList>
    </citation>
    <scope>NUCLEOTIDE SEQUENCE [LARGE SCALE GENOMIC DNA]</scope>
    <source>
        <strain evidence="1 2">CLA-AA-H277</strain>
    </source>
</reference>
<accession>A0AAE3J7H4</accession>
<evidence type="ECO:0000313" key="2">
    <source>
        <dbReference type="Proteomes" id="UP001197875"/>
    </source>
</evidence>
<gene>
    <name evidence="1" type="ORF">LKD71_15380</name>
</gene>
<protein>
    <submittedName>
        <fullName evidence="1">Uncharacterized protein</fullName>
    </submittedName>
</protein>
<dbReference type="Proteomes" id="UP001197875">
    <property type="component" value="Unassembled WGS sequence"/>
</dbReference>
<dbReference type="AlphaFoldDB" id="A0AAE3J7H4"/>
<dbReference type="EMBL" id="JAJEPR010000040">
    <property type="protein sequence ID" value="MCC2191158.1"/>
    <property type="molecule type" value="Genomic_DNA"/>
</dbReference>
<proteinExistence type="predicted"/>
<dbReference type="RefSeq" id="WP_178047216.1">
    <property type="nucleotide sequence ID" value="NZ_JAJEPR010000040.1"/>
</dbReference>
<keyword evidence="2" id="KW-1185">Reference proteome</keyword>
<name>A0AAE3J7H4_9FIRM</name>
<organism evidence="1 2">
    <name type="scientific">Fusicatenibacter faecihominis</name>
    <dbReference type="NCBI Taxonomy" id="2881276"/>
    <lineage>
        <taxon>Bacteria</taxon>
        <taxon>Bacillati</taxon>
        <taxon>Bacillota</taxon>
        <taxon>Clostridia</taxon>
        <taxon>Lachnospirales</taxon>
        <taxon>Lachnospiraceae</taxon>
        <taxon>Fusicatenibacter</taxon>
    </lineage>
</organism>
<comment type="caution">
    <text evidence="1">The sequence shown here is derived from an EMBL/GenBank/DDBJ whole genome shotgun (WGS) entry which is preliminary data.</text>
</comment>